<protein>
    <submittedName>
        <fullName evidence="1">Uncharacterized protein</fullName>
    </submittedName>
</protein>
<dbReference type="AlphaFoldDB" id="X1FTB8"/>
<gene>
    <name evidence="1" type="ORF">S03H2_35514</name>
</gene>
<reference evidence="1" key="1">
    <citation type="journal article" date="2014" name="Front. Microbiol.">
        <title>High frequency of phylogenetically diverse reductive dehalogenase-homologous genes in deep subseafloor sedimentary metagenomes.</title>
        <authorList>
            <person name="Kawai M."/>
            <person name="Futagami T."/>
            <person name="Toyoda A."/>
            <person name="Takaki Y."/>
            <person name="Nishi S."/>
            <person name="Hori S."/>
            <person name="Arai W."/>
            <person name="Tsubouchi T."/>
            <person name="Morono Y."/>
            <person name="Uchiyama I."/>
            <person name="Ito T."/>
            <person name="Fujiyama A."/>
            <person name="Inagaki F."/>
            <person name="Takami H."/>
        </authorList>
    </citation>
    <scope>NUCLEOTIDE SEQUENCE</scope>
    <source>
        <strain evidence="1">Expedition CK06-06</strain>
    </source>
</reference>
<proteinExistence type="predicted"/>
<feature type="non-terminal residue" evidence="1">
    <location>
        <position position="1"/>
    </location>
</feature>
<comment type="caution">
    <text evidence="1">The sequence shown here is derived from an EMBL/GenBank/DDBJ whole genome shotgun (WGS) entry which is preliminary data.</text>
</comment>
<name>X1FTB8_9ZZZZ</name>
<accession>X1FTB8</accession>
<dbReference type="EMBL" id="BARU01021731">
    <property type="protein sequence ID" value="GAH48916.1"/>
    <property type="molecule type" value="Genomic_DNA"/>
</dbReference>
<organism evidence="1">
    <name type="scientific">marine sediment metagenome</name>
    <dbReference type="NCBI Taxonomy" id="412755"/>
    <lineage>
        <taxon>unclassified sequences</taxon>
        <taxon>metagenomes</taxon>
        <taxon>ecological metagenomes</taxon>
    </lineage>
</organism>
<evidence type="ECO:0000313" key="1">
    <source>
        <dbReference type="EMBL" id="GAH48916.1"/>
    </source>
</evidence>
<sequence>ISMEPDSVRTEEDKQFYYITRRYFLPEEDLKISWQW</sequence>